<name>A0A067TT11_GALM3</name>
<sequence>MTWETDPPIHANLTWPLIDYATRKRAPEPLIYFDAGFNPRNSKYPVKAKRGLHWSPLTREEETMFVSLGAFISNMVIINKRLEAWPIHIRMSHNIRIIDVFRAIYDVYAQPLTERELRDCGPEYIQRCERAFLQRCQDGPDFAHNEQRKGMLRIDLLRGRRVFKGLTPIPGQPHTFELLFDDI</sequence>
<dbReference type="EMBL" id="KL142369">
    <property type="protein sequence ID" value="KDR83034.1"/>
    <property type="molecule type" value="Genomic_DNA"/>
</dbReference>
<gene>
    <name evidence="2" type="ORF">GALMADRAFT_238795</name>
</gene>
<evidence type="ECO:0000313" key="3">
    <source>
        <dbReference type="Proteomes" id="UP000027222"/>
    </source>
</evidence>
<dbReference type="InterPro" id="IPR046522">
    <property type="entry name" value="DUF6699"/>
</dbReference>
<accession>A0A067TT11</accession>
<feature type="domain" description="DUF6699" evidence="1">
    <location>
        <begin position="32"/>
        <end position="168"/>
    </location>
</feature>
<dbReference type="Pfam" id="PF20415">
    <property type="entry name" value="DUF6699"/>
    <property type="match status" value="1"/>
</dbReference>
<evidence type="ECO:0000313" key="2">
    <source>
        <dbReference type="EMBL" id="KDR83034.1"/>
    </source>
</evidence>
<dbReference type="AlphaFoldDB" id="A0A067TT11"/>
<dbReference type="OrthoDB" id="2970175at2759"/>
<reference evidence="3" key="1">
    <citation type="journal article" date="2014" name="Proc. Natl. Acad. Sci. U.S.A.">
        <title>Extensive sampling of basidiomycete genomes demonstrates inadequacy of the white-rot/brown-rot paradigm for wood decay fungi.</title>
        <authorList>
            <person name="Riley R."/>
            <person name="Salamov A.A."/>
            <person name="Brown D.W."/>
            <person name="Nagy L.G."/>
            <person name="Floudas D."/>
            <person name="Held B.W."/>
            <person name="Levasseur A."/>
            <person name="Lombard V."/>
            <person name="Morin E."/>
            <person name="Otillar R."/>
            <person name="Lindquist E.A."/>
            <person name="Sun H."/>
            <person name="LaButti K.M."/>
            <person name="Schmutz J."/>
            <person name="Jabbour D."/>
            <person name="Luo H."/>
            <person name="Baker S.E."/>
            <person name="Pisabarro A.G."/>
            <person name="Walton J.D."/>
            <person name="Blanchette R.A."/>
            <person name="Henrissat B."/>
            <person name="Martin F."/>
            <person name="Cullen D."/>
            <person name="Hibbett D.S."/>
            <person name="Grigoriev I.V."/>
        </authorList>
    </citation>
    <scope>NUCLEOTIDE SEQUENCE [LARGE SCALE GENOMIC DNA]</scope>
    <source>
        <strain evidence="3">CBS 339.88</strain>
    </source>
</reference>
<keyword evidence="3" id="KW-1185">Reference proteome</keyword>
<dbReference type="Proteomes" id="UP000027222">
    <property type="component" value="Unassembled WGS sequence"/>
</dbReference>
<organism evidence="2 3">
    <name type="scientific">Galerina marginata (strain CBS 339.88)</name>
    <dbReference type="NCBI Taxonomy" id="685588"/>
    <lineage>
        <taxon>Eukaryota</taxon>
        <taxon>Fungi</taxon>
        <taxon>Dikarya</taxon>
        <taxon>Basidiomycota</taxon>
        <taxon>Agaricomycotina</taxon>
        <taxon>Agaricomycetes</taxon>
        <taxon>Agaricomycetidae</taxon>
        <taxon>Agaricales</taxon>
        <taxon>Agaricineae</taxon>
        <taxon>Strophariaceae</taxon>
        <taxon>Galerina</taxon>
    </lineage>
</organism>
<protein>
    <recommendedName>
        <fullName evidence="1">DUF6699 domain-containing protein</fullName>
    </recommendedName>
</protein>
<evidence type="ECO:0000259" key="1">
    <source>
        <dbReference type="Pfam" id="PF20415"/>
    </source>
</evidence>
<dbReference type="HOGENOM" id="CLU_1475266_0_0_1"/>
<proteinExistence type="predicted"/>